<feature type="signal peptide" evidence="1">
    <location>
        <begin position="1"/>
        <end position="18"/>
    </location>
</feature>
<proteinExistence type="predicted"/>
<evidence type="ECO:0000313" key="2">
    <source>
        <dbReference type="EMBL" id="SNR17104.1"/>
    </source>
</evidence>
<evidence type="ECO:0000256" key="1">
    <source>
        <dbReference type="SAM" id="SignalP"/>
    </source>
</evidence>
<name>A0A238UF57_9FLAO</name>
<dbReference type="AlphaFoldDB" id="A0A238UF57"/>
<keyword evidence="3" id="KW-1185">Reference proteome</keyword>
<dbReference type="EMBL" id="LT899436">
    <property type="protein sequence ID" value="SNR17104.1"/>
    <property type="molecule type" value="Genomic_DNA"/>
</dbReference>
<evidence type="ECO:0008006" key="4">
    <source>
        <dbReference type="Google" id="ProtNLM"/>
    </source>
</evidence>
<gene>
    <name evidence="2" type="ORF">TJEJU_3460</name>
</gene>
<keyword evidence="1" id="KW-0732">Signal</keyword>
<dbReference type="KEGG" id="tje:TJEJU_3460"/>
<feature type="chain" id="PRO_5012150250" description="Lipoprotein" evidence="1">
    <location>
        <begin position="19"/>
        <end position="151"/>
    </location>
</feature>
<dbReference type="RefSeq" id="WP_095074077.1">
    <property type="nucleotide sequence ID" value="NZ_LT899436.1"/>
</dbReference>
<accession>A0A238UF57</accession>
<sequence length="151" mass="18023">MKSLIVLLVIFFSFTSQKCSSQEQENLKIRFIKKFIETNKNDKLYFNSEELFFMGYDQNFEYESFKVIFLDSEKLNELIKNKKKLYVFSMSEPYIKEGKIKVFFDYLIASKKPDNELDLVSLHNMNAIYCMIFDCKLNKYIIEWCGTPLAD</sequence>
<evidence type="ECO:0000313" key="3">
    <source>
        <dbReference type="Proteomes" id="UP000215214"/>
    </source>
</evidence>
<reference evidence="2 3" key="1">
    <citation type="submission" date="2017-07" db="EMBL/GenBank/DDBJ databases">
        <authorList>
            <person name="Sun Z.S."/>
            <person name="Albrecht U."/>
            <person name="Echele G."/>
            <person name="Lee C.C."/>
        </authorList>
    </citation>
    <scope>NUCLEOTIDE SEQUENCE [LARGE SCALE GENOMIC DNA]</scope>
    <source>
        <strain evidence="3">type strain: KCTC 22618</strain>
    </source>
</reference>
<organism evidence="2 3">
    <name type="scientific">Tenacibaculum jejuense</name>
    <dbReference type="NCBI Taxonomy" id="584609"/>
    <lineage>
        <taxon>Bacteria</taxon>
        <taxon>Pseudomonadati</taxon>
        <taxon>Bacteroidota</taxon>
        <taxon>Flavobacteriia</taxon>
        <taxon>Flavobacteriales</taxon>
        <taxon>Flavobacteriaceae</taxon>
        <taxon>Tenacibaculum</taxon>
    </lineage>
</organism>
<dbReference type="Proteomes" id="UP000215214">
    <property type="component" value="Chromosome TJEJU"/>
</dbReference>
<protein>
    <recommendedName>
        <fullName evidence="4">Lipoprotein</fullName>
    </recommendedName>
</protein>